<keyword evidence="4 6" id="KW-0472">Membrane</keyword>
<proteinExistence type="inferred from homology"/>
<dbReference type="Pfam" id="PF10292">
    <property type="entry name" value="7TM_GPCR_Srab"/>
    <property type="match status" value="1"/>
</dbReference>
<keyword evidence="9" id="KW-1185">Reference proteome</keyword>
<dbReference type="InterPro" id="IPR019408">
    <property type="entry name" value="7TM_GPCR_serpentine_rcpt_Srab"/>
</dbReference>
<feature type="transmembrane region" description="Helical" evidence="6">
    <location>
        <begin position="143"/>
        <end position="161"/>
    </location>
</feature>
<dbReference type="EMBL" id="CAJFCV020000004">
    <property type="protein sequence ID" value="CAG9117061.1"/>
    <property type="molecule type" value="Genomic_DNA"/>
</dbReference>
<keyword evidence="2 6" id="KW-0812">Transmembrane</keyword>
<feature type="transmembrane region" description="Helical" evidence="6">
    <location>
        <begin position="189"/>
        <end position="212"/>
    </location>
</feature>
<sequence>MNTSSICYESFIVETTTGRRLSYCLQILTAVISLAITIKAVKSRSLRHVPAHPNFKLMVANIAVITVFHAVGVIIECIIPLANSLFATPTNCLTVVENATCTALKMAPFTSIPMFAFMHAAMFIERCMAYFKRENYENSSTTFGLSSTLLNWILCSIYGAYAQGAFDLERVLVADCFETMPQNRYRVAYLFQFSVSVDGLMAVGVIGLWILVKRENNREDWALQRGIKINSTKVYSLSKVYQRRENLQLVGILFPTAIVCFLGHFAFIVIGYSVRRNIRNYVKTTSFEILRKYGDDIVPFLIGSVHVMFTMLTIVTVLMYVKMGERLMKERMEITNRQDADTAFKLFRLHIS</sequence>
<evidence type="ECO:0000256" key="3">
    <source>
        <dbReference type="ARBA" id="ARBA00022989"/>
    </source>
</evidence>
<evidence type="ECO:0000313" key="9">
    <source>
        <dbReference type="Proteomes" id="UP000659654"/>
    </source>
</evidence>
<evidence type="ECO:0000256" key="4">
    <source>
        <dbReference type="ARBA" id="ARBA00023136"/>
    </source>
</evidence>
<comment type="subcellular location">
    <subcellularLocation>
        <location evidence="1">Membrane</location>
        <topology evidence="1">Multi-pass membrane protein</topology>
    </subcellularLocation>
</comment>
<reference evidence="10" key="1">
    <citation type="submission" date="2016-11" db="UniProtKB">
        <authorList>
            <consortium name="WormBaseParasite"/>
        </authorList>
    </citation>
    <scope>IDENTIFICATION</scope>
</reference>
<dbReference type="GO" id="GO:0016020">
    <property type="term" value="C:membrane"/>
    <property type="evidence" value="ECO:0007669"/>
    <property type="project" value="UniProtKB-SubCell"/>
</dbReference>
<dbReference type="WBParaSite" id="BXY_0789700.1">
    <property type="protein sequence ID" value="BXY_0789700.1"/>
    <property type="gene ID" value="BXY_0789700"/>
</dbReference>
<dbReference type="AlphaFoldDB" id="A0A1I7S4G4"/>
<evidence type="ECO:0000313" key="10">
    <source>
        <dbReference type="WBParaSite" id="BXY_0789700.1"/>
    </source>
</evidence>
<reference evidence="7" key="2">
    <citation type="submission" date="2020-09" db="EMBL/GenBank/DDBJ databases">
        <authorList>
            <person name="Kikuchi T."/>
        </authorList>
    </citation>
    <scope>NUCLEOTIDE SEQUENCE</scope>
    <source>
        <strain evidence="7">Ka4C1</strain>
    </source>
</reference>
<dbReference type="PANTHER" id="PTHR31357:SF5">
    <property type="entry name" value="SERPENTINE RECEPTOR CLASS ALPHA-1-RELATED"/>
    <property type="match status" value="1"/>
</dbReference>
<evidence type="ECO:0000256" key="1">
    <source>
        <dbReference type="ARBA" id="ARBA00004141"/>
    </source>
</evidence>
<feature type="transmembrane region" description="Helical" evidence="6">
    <location>
        <begin position="20"/>
        <end position="38"/>
    </location>
</feature>
<accession>A0A1I7S4G4</accession>
<dbReference type="OrthoDB" id="5861456at2759"/>
<gene>
    <name evidence="7" type="ORF">BXYJ_LOCUS9695</name>
</gene>
<evidence type="ECO:0000313" key="7">
    <source>
        <dbReference type="EMBL" id="CAD5227150.1"/>
    </source>
</evidence>
<dbReference type="EMBL" id="CAJFDI010000004">
    <property type="protein sequence ID" value="CAD5227150.1"/>
    <property type="molecule type" value="Genomic_DNA"/>
</dbReference>
<feature type="transmembrane region" description="Helical" evidence="6">
    <location>
        <begin position="297"/>
        <end position="321"/>
    </location>
</feature>
<dbReference type="SMR" id="A0A1I7S4G4"/>
<evidence type="ECO:0000313" key="8">
    <source>
        <dbReference type="Proteomes" id="UP000095284"/>
    </source>
</evidence>
<evidence type="ECO:0000256" key="5">
    <source>
        <dbReference type="ARBA" id="ARBA00037994"/>
    </source>
</evidence>
<dbReference type="Proteomes" id="UP000659654">
    <property type="component" value="Unassembled WGS sequence"/>
</dbReference>
<dbReference type="Proteomes" id="UP000582659">
    <property type="component" value="Unassembled WGS sequence"/>
</dbReference>
<dbReference type="PANTHER" id="PTHR31357">
    <property type="entry name" value="SERPENTINE RECEPTOR CLASS ALPHA-10"/>
    <property type="match status" value="1"/>
</dbReference>
<dbReference type="Proteomes" id="UP000095284">
    <property type="component" value="Unplaced"/>
</dbReference>
<evidence type="ECO:0000256" key="6">
    <source>
        <dbReference type="SAM" id="Phobius"/>
    </source>
</evidence>
<organism evidence="8 10">
    <name type="scientific">Bursaphelenchus xylophilus</name>
    <name type="common">Pinewood nematode worm</name>
    <name type="synonym">Aphelenchoides xylophilus</name>
    <dbReference type="NCBI Taxonomy" id="6326"/>
    <lineage>
        <taxon>Eukaryota</taxon>
        <taxon>Metazoa</taxon>
        <taxon>Ecdysozoa</taxon>
        <taxon>Nematoda</taxon>
        <taxon>Chromadorea</taxon>
        <taxon>Rhabditida</taxon>
        <taxon>Tylenchina</taxon>
        <taxon>Tylenchomorpha</taxon>
        <taxon>Aphelenchoidea</taxon>
        <taxon>Aphelenchoididae</taxon>
        <taxon>Bursaphelenchus</taxon>
    </lineage>
</organism>
<keyword evidence="3 6" id="KW-1133">Transmembrane helix</keyword>
<feature type="transmembrane region" description="Helical" evidence="6">
    <location>
        <begin position="249"/>
        <end position="274"/>
    </location>
</feature>
<comment type="similarity">
    <text evidence="5">Belongs to the nematode receptor-like protein sra family.</text>
</comment>
<name>A0A1I7S4G4_BURXY</name>
<evidence type="ECO:0000256" key="2">
    <source>
        <dbReference type="ARBA" id="ARBA00022692"/>
    </source>
</evidence>
<dbReference type="GO" id="GO:0004984">
    <property type="term" value="F:olfactory receptor activity"/>
    <property type="evidence" value="ECO:0007669"/>
    <property type="project" value="TreeGrafter"/>
</dbReference>
<dbReference type="InterPro" id="IPR051080">
    <property type="entry name" value="Nematode_rcpt-like_serp_alpha"/>
</dbReference>
<protein>
    <submittedName>
        <fullName evidence="7">(pine wood nematode) hypothetical protein</fullName>
    </submittedName>
</protein>
<feature type="transmembrane region" description="Helical" evidence="6">
    <location>
        <begin position="59"/>
        <end position="81"/>
    </location>
</feature>